<evidence type="ECO:0000313" key="1">
    <source>
        <dbReference type="EMBL" id="PMD13818.1"/>
    </source>
</evidence>
<protein>
    <submittedName>
        <fullName evidence="1">Uncharacterized protein</fullName>
    </submittedName>
</protein>
<sequence>MDFRTWKCCKCGHKGNWIQIPGCEAYITTVIRKSQCFHLRCKKCNKLSGISEPEDDLEKGNKETGGKKPKGWRAWFLRSG</sequence>
<evidence type="ECO:0000313" key="2">
    <source>
        <dbReference type="Proteomes" id="UP000235672"/>
    </source>
</evidence>
<accession>A0A2J6PIG4</accession>
<proteinExistence type="predicted"/>
<reference evidence="1 2" key="1">
    <citation type="submission" date="2016-05" db="EMBL/GenBank/DDBJ databases">
        <title>A degradative enzymes factory behind the ericoid mycorrhizal symbiosis.</title>
        <authorList>
            <consortium name="DOE Joint Genome Institute"/>
            <person name="Martino E."/>
            <person name="Morin E."/>
            <person name="Grelet G."/>
            <person name="Kuo A."/>
            <person name="Kohler A."/>
            <person name="Daghino S."/>
            <person name="Barry K."/>
            <person name="Choi C."/>
            <person name="Cichocki N."/>
            <person name="Clum A."/>
            <person name="Copeland A."/>
            <person name="Hainaut M."/>
            <person name="Haridas S."/>
            <person name="Labutti K."/>
            <person name="Lindquist E."/>
            <person name="Lipzen A."/>
            <person name="Khouja H.-R."/>
            <person name="Murat C."/>
            <person name="Ohm R."/>
            <person name="Olson A."/>
            <person name="Spatafora J."/>
            <person name="Veneault-Fourrey C."/>
            <person name="Henrissat B."/>
            <person name="Grigoriev I."/>
            <person name="Martin F."/>
            <person name="Perotto S."/>
        </authorList>
    </citation>
    <scope>NUCLEOTIDE SEQUENCE [LARGE SCALE GENOMIC DNA]</scope>
    <source>
        <strain evidence="1 2">UAMH 7357</strain>
    </source>
</reference>
<gene>
    <name evidence="1" type="ORF">NA56DRAFT_651468</name>
</gene>
<keyword evidence="2" id="KW-1185">Reference proteome</keyword>
<name>A0A2J6PIG4_9HELO</name>
<dbReference type="EMBL" id="KZ613527">
    <property type="protein sequence ID" value="PMD13818.1"/>
    <property type="molecule type" value="Genomic_DNA"/>
</dbReference>
<organism evidence="1 2">
    <name type="scientific">Hyaloscypha hepaticicola</name>
    <dbReference type="NCBI Taxonomy" id="2082293"/>
    <lineage>
        <taxon>Eukaryota</taxon>
        <taxon>Fungi</taxon>
        <taxon>Dikarya</taxon>
        <taxon>Ascomycota</taxon>
        <taxon>Pezizomycotina</taxon>
        <taxon>Leotiomycetes</taxon>
        <taxon>Helotiales</taxon>
        <taxon>Hyaloscyphaceae</taxon>
        <taxon>Hyaloscypha</taxon>
    </lineage>
</organism>
<dbReference type="AlphaFoldDB" id="A0A2J6PIG4"/>
<dbReference type="Proteomes" id="UP000235672">
    <property type="component" value="Unassembled WGS sequence"/>
</dbReference>